<accession>A0A1E3UH33</accession>
<evidence type="ECO:0000313" key="5">
    <source>
        <dbReference type="Proteomes" id="UP000094869"/>
    </source>
</evidence>
<dbReference type="Proteomes" id="UP000094271">
    <property type="component" value="Unassembled WGS sequence"/>
</dbReference>
<reference evidence="3 5" key="2">
    <citation type="submission" date="2016-08" db="EMBL/GenBank/DDBJ databases">
        <title>Characterization of Isolates of Eisenbergiella tayi Derived from Blood Cultures, Using Whole Genome Sequencing.</title>
        <authorList>
            <person name="Bernier A.-M."/>
            <person name="Burdz T."/>
            <person name="Wiebe D."/>
            <person name="Bernard K."/>
        </authorList>
    </citation>
    <scope>NUCLEOTIDE SEQUENCE [LARGE SCALE GENOMIC DNA]</scope>
    <source>
        <strain evidence="3 5">NML120146</strain>
    </source>
</reference>
<dbReference type="Proteomes" id="UP000094869">
    <property type="component" value="Unassembled WGS sequence"/>
</dbReference>
<gene>
    <name evidence="1" type="ORF">BEH84_02142</name>
    <name evidence="2" type="ORF">BEI59_15185</name>
    <name evidence="3" type="ORF">BEI63_00690</name>
</gene>
<dbReference type="EMBL" id="MEHD01000005">
    <property type="protein sequence ID" value="ODR61889.1"/>
    <property type="molecule type" value="Genomic_DNA"/>
</dbReference>
<evidence type="ECO:0000313" key="6">
    <source>
        <dbReference type="Proteomes" id="UP000095003"/>
    </source>
</evidence>
<comment type="caution">
    <text evidence="2">The sequence shown here is derived from an EMBL/GenBank/DDBJ whole genome shotgun (WGS) entry which is preliminary data.</text>
</comment>
<name>A0A1E3UH33_9FIRM</name>
<dbReference type="Proteomes" id="UP000095003">
    <property type="component" value="Unassembled WGS sequence"/>
</dbReference>
<keyword evidence="5" id="KW-1185">Reference proteome</keyword>
<protein>
    <submittedName>
        <fullName evidence="2">Uncharacterized protein</fullName>
    </submittedName>
</protein>
<evidence type="ECO:0000313" key="1">
    <source>
        <dbReference type="EMBL" id="ODM11530.1"/>
    </source>
</evidence>
<organism evidence="2 4">
    <name type="scientific">Eisenbergiella tayi</name>
    <dbReference type="NCBI Taxonomy" id="1432052"/>
    <lineage>
        <taxon>Bacteria</taxon>
        <taxon>Bacillati</taxon>
        <taxon>Bacillota</taxon>
        <taxon>Clostridia</taxon>
        <taxon>Lachnospirales</taxon>
        <taxon>Lachnospiraceae</taxon>
        <taxon>Eisenbergiella</taxon>
    </lineage>
</organism>
<dbReference type="AlphaFoldDB" id="A0A1E3UH33"/>
<reference evidence="2 4" key="3">
    <citation type="submission" date="2016-08" db="EMBL/GenBank/DDBJ databases">
        <authorList>
            <person name="Seilhamer J.J."/>
        </authorList>
    </citation>
    <scope>NUCLEOTIDE SEQUENCE [LARGE SCALE GENOMIC DNA]</scope>
    <source>
        <strain evidence="2 4">NML150140-1</strain>
    </source>
</reference>
<evidence type="ECO:0000313" key="4">
    <source>
        <dbReference type="Proteomes" id="UP000094271"/>
    </source>
</evidence>
<evidence type="ECO:0000313" key="2">
    <source>
        <dbReference type="EMBL" id="ODR50708.1"/>
    </source>
</evidence>
<evidence type="ECO:0000313" key="3">
    <source>
        <dbReference type="EMBL" id="ODR61889.1"/>
    </source>
</evidence>
<dbReference type="EMBL" id="MEHA01000010">
    <property type="protein sequence ID" value="ODR50708.1"/>
    <property type="molecule type" value="Genomic_DNA"/>
</dbReference>
<proteinExistence type="predicted"/>
<dbReference type="EMBL" id="MCGI01000002">
    <property type="protein sequence ID" value="ODM11530.1"/>
    <property type="molecule type" value="Genomic_DNA"/>
</dbReference>
<sequence length="122" mass="13191">MAGEEDLVAFHVPYVDVGKGYVGFFQGGIRIYVGAVVLDARVDEEYIAFFDGIPFSVQHKVALPGEYQGDFYEVVAMGEFGFLSGQLAGEKERGVEVVVGDVVLYFAHDVGHLPGGGGLGWW</sequence>
<reference evidence="1 6" key="1">
    <citation type="submission" date="2016-07" db="EMBL/GenBank/DDBJ databases">
        <title>Characterization of isolates of Eisenbergiella tayi derived from blood cultures, using whole genome sequencing.</title>
        <authorList>
            <person name="Burdz T."/>
            <person name="Wiebe D."/>
            <person name="Huynh C."/>
            <person name="Bernard K."/>
        </authorList>
    </citation>
    <scope>NUCLEOTIDE SEQUENCE [LARGE SCALE GENOMIC DNA]</scope>
    <source>
        <strain evidence="1 6">NML 120489</strain>
    </source>
</reference>